<feature type="domain" description="Glycosyl transferase family 1" evidence="1">
    <location>
        <begin position="220"/>
        <end position="378"/>
    </location>
</feature>
<gene>
    <name evidence="2" type="ORF">QHT84_09760</name>
</gene>
<evidence type="ECO:0000259" key="1">
    <source>
        <dbReference type="Pfam" id="PF00534"/>
    </source>
</evidence>
<dbReference type="Proteomes" id="UP001230035">
    <property type="component" value="Unassembled WGS sequence"/>
</dbReference>
<dbReference type="InterPro" id="IPR001296">
    <property type="entry name" value="Glyco_trans_1"/>
</dbReference>
<sequence length="404" mass="45373">MTVWLVSFFENTPIDDNQNTRYNALVKEALQRNHHVVFWASTFKHNTKSQRFDKSTTIPVQEGLTLTFIRSQSYQKNIGIPRLYSHFVLGKDVVKAMESAPQKPDVVVMAYPPISTAYEVVRWCKGKDIPIIIDIIDPWPELFERKLQKLPKPLSKLIFSPQNKKAKFVFQNATAVTAISNQYLDWAKKYEPAITTACFYPAIDGPTVAQQLSEAAQAVPEKPSTFKVIYAGSLGYSYDIPCILEAAQLLQHETDIQFAIAGLGPQQPLVENAAQVLPNLTYLGRLSKTQLMLEYYTAHVGLTQHVKGATQSVTYKLFDLLSCGLPIINSLESEMKAIIVDNTVGFHHNPGDARALAEAILTLKNNPERYQEMRQNAKALFLAKGDSQKVYAQFLDFIEANTLS</sequence>
<comment type="caution">
    <text evidence="2">The sequence shown here is derived from an EMBL/GenBank/DDBJ whole genome shotgun (WGS) entry which is preliminary data.</text>
</comment>
<dbReference type="EMBL" id="JASGBP010000005">
    <property type="protein sequence ID" value="MDI9257698.1"/>
    <property type="molecule type" value="Genomic_DNA"/>
</dbReference>
<protein>
    <submittedName>
        <fullName evidence="2">Glycosyltransferase family 4 protein</fullName>
    </submittedName>
</protein>
<dbReference type="Pfam" id="PF00534">
    <property type="entry name" value="Glycos_transf_1"/>
    <property type="match status" value="1"/>
</dbReference>
<dbReference type="RefSeq" id="WP_283239373.1">
    <property type="nucleotide sequence ID" value="NZ_JASGBP010000005.1"/>
</dbReference>
<dbReference type="CDD" id="cd03794">
    <property type="entry name" value="GT4_WbuB-like"/>
    <property type="match status" value="1"/>
</dbReference>
<dbReference type="Gene3D" id="3.40.50.2000">
    <property type="entry name" value="Glycogen Phosphorylase B"/>
    <property type="match status" value="2"/>
</dbReference>
<keyword evidence="3" id="KW-1185">Reference proteome</keyword>
<evidence type="ECO:0000313" key="2">
    <source>
        <dbReference type="EMBL" id="MDI9257698.1"/>
    </source>
</evidence>
<dbReference type="PANTHER" id="PTHR45947:SF3">
    <property type="entry name" value="SULFOQUINOVOSYL TRANSFERASE SQD2"/>
    <property type="match status" value="1"/>
</dbReference>
<proteinExistence type="predicted"/>
<dbReference type="InterPro" id="IPR050194">
    <property type="entry name" value="Glycosyltransferase_grp1"/>
</dbReference>
<name>A0ABT6XRH5_9FLAO</name>
<accession>A0ABT6XRH5</accession>
<organism evidence="2 3">
    <name type="scientific">Flavobacterium sedimenticola</name>
    <dbReference type="NCBI Taxonomy" id="3043286"/>
    <lineage>
        <taxon>Bacteria</taxon>
        <taxon>Pseudomonadati</taxon>
        <taxon>Bacteroidota</taxon>
        <taxon>Flavobacteriia</taxon>
        <taxon>Flavobacteriales</taxon>
        <taxon>Flavobacteriaceae</taxon>
        <taxon>Flavobacterium</taxon>
    </lineage>
</organism>
<dbReference type="PANTHER" id="PTHR45947">
    <property type="entry name" value="SULFOQUINOVOSYL TRANSFERASE SQD2"/>
    <property type="match status" value="1"/>
</dbReference>
<evidence type="ECO:0000313" key="3">
    <source>
        <dbReference type="Proteomes" id="UP001230035"/>
    </source>
</evidence>
<dbReference type="SUPFAM" id="SSF53756">
    <property type="entry name" value="UDP-Glycosyltransferase/glycogen phosphorylase"/>
    <property type="match status" value="1"/>
</dbReference>
<reference evidence="2 3" key="1">
    <citation type="submission" date="2023-05" db="EMBL/GenBank/DDBJ databases">
        <title>Flavobacterium sedimenti sp. nov., isolated from the sediment.</title>
        <authorList>
            <person name="Wu N."/>
        </authorList>
    </citation>
    <scope>NUCLEOTIDE SEQUENCE [LARGE SCALE GENOMIC DNA]</scope>
    <source>
        <strain evidence="2 3">YZ-48</strain>
    </source>
</reference>